<accession>A0A6J5Q8C6</accession>
<name>A0A6J5Q8C6_9CAUD</name>
<reference evidence="1" key="1">
    <citation type="submission" date="2020-05" db="EMBL/GenBank/DDBJ databases">
        <authorList>
            <person name="Chiriac C."/>
            <person name="Salcher M."/>
            <person name="Ghai R."/>
            <person name="Kavagutti S V."/>
        </authorList>
    </citation>
    <scope>NUCLEOTIDE SEQUENCE</scope>
</reference>
<protein>
    <submittedName>
        <fullName evidence="1">Uncharacterized protein</fullName>
    </submittedName>
</protein>
<dbReference type="EMBL" id="LR796927">
    <property type="protein sequence ID" value="CAB4175844.1"/>
    <property type="molecule type" value="Genomic_DNA"/>
</dbReference>
<sequence>MNDEIAQKAIDFIRDNAPAYAKAKAERTYVENALKSKKAVLMADSDANSLGAKEMYAYAHADYVELLMGLKAAVAIEEETKWLMEAAKLRFEHWKTVQFNNRVEARAMS</sequence>
<proteinExistence type="predicted"/>
<gene>
    <name evidence="1" type="ORF">UFOVP996_45</name>
</gene>
<evidence type="ECO:0000313" key="1">
    <source>
        <dbReference type="EMBL" id="CAB4175844.1"/>
    </source>
</evidence>
<organism evidence="1">
    <name type="scientific">uncultured Caudovirales phage</name>
    <dbReference type="NCBI Taxonomy" id="2100421"/>
    <lineage>
        <taxon>Viruses</taxon>
        <taxon>Duplodnaviria</taxon>
        <taxon>Heunggongvirae</taxon>
        <taxon>Uroviricota</taxon>
        <taxon>Caudoviricetes</taxon>
        <taxon>Peduoviridae</taxon>
        <taxon>Maltschvirus</taxon>
        <taxon>Maltschvirus maltsch</taxon>
    </lineage>
</organism>